<dbReference type="Proteomes" id="UP000831484">
    <property type="component" value="Chromosome"/>
</dbReference>
<evidence type="ECO:0000259" key="5">
    <source>
        <dbReference type="Pfam" id="PF01425"/>
    </source>
</evidence>
<proteinExistence type="inferred from homology"/>
<evidence type="ECO:0000313" key="7">
    <source>
        <dbReference type="Proteomes" id="UP000831484"/>
    </source>
</evidence>
<name>A0AB38RCV6_RHOSG</name>
<evidence type="ECO:0000256" key="3">
    <source>
        <dbReference type="ARBA" id="ARBA00012922"/>
    </source>
</evidence>
<dbReference type="EMBL" id="CP096563">
    <property type="protein sequence ID" value="UPU42766.1"/>
    <property type="molecule type" value="Genomic_DNA"/>
</dbReference>
<dbReference type="InterPro" id="IPR020556">
    <property type="entry name" value="Amidase_CS"/>
</dbReference>
<dbReference type="PANTHER" id="PTHR11895:SF7">
    <property type="entry name" value="GLUTAMYL-TRNA(GLN) AMIDOTRANSFERASE SUBUNIT A, MITOCHONDRIAL"/>
    <property type="match status" value="1"/>
</dbReference>
<accession>A0AB38RCV6</accession>
<protein>
    <recommendedName>
        <fullName evidence="3">amidase</fullName>
        <ecNumber evidence="3">3.5.1.4</ecNumber>
    </recommendedName>
</protein>
<dbReference type="Gene3D" id="3.90.1300.10">
    <property type="entry name" value="Amidase signature (AS) domain"/>
    <property type="match status" value="1"/>
</dbReference>
<feature type="region of interest" description="Disordered" evidence="4">
    <location>
        <begin position="124"/>
        <end position="151"/>
    </location>
</feature>
<comment type="catalytic activity">
    <reaction evidence="1">
        <text>a monocarboxylic acid amide + H2O = a monocarboxylate + NH4(+)</text>
        <dbReference type="Rhea" id="RHEA:12020"/>
        <dbReference type="ChEBI" id="CHEBI:15377"/>
        <dbReference type="ChEBI" id="CHEBI:28938"/>
        <dbReference type="ChEBI" id="CHEBI:35757"/>
        <dbReference type="ChEBI" id="CHEBI:83628"/>
        <dbReference type="EC" id="3.5.1.4"/>
    </reaction>
</comment>
<organism evidence="6 7">
    <name type="scientific">Rhodococcus qingshengii JCM 15477</name>
    <dbReference type="NCBI Taxonomy" id="1303681"/>
    <lineage>
        <taxon>Bacteria</taxon>
        <taxon>Bacillati</taxon>
        <taxon>Actinomycetota</taxon>
        <taxon>Actinomycetes</taxon>
        <taxon>Mycobacteriales</taxon>
        <taxon>Nocardiaceae</taxon>
        <taxon>Rhodococcus</taxon>
        <taxon>Rhodococcus erythropolis group</taxon>
    </lineage>
</organism>
<dbReference type="InterPro" id="IPR023631">
    <property type="entry name" value="Amidase_dom"/>
</dbReference>
<dbReference type="GO" id="GO:0004040">
    <property type="term" value="F:amidase activity"/>
    <property type="evidence" value="ECO:0007669"/>
    <property type="project" value="UniProtKB-EC"/>
</dbReference>
<feature type="compositionally biased region" description="Polar residues" evidence="4">
    <location>
        <begin position="124"/>
        <end position="138"/>
    </location>
</feature>
<evidence type="ECO:0000313" key="6">
    <source>
        <dbReference type="EMBL" id="UPU42766.1"/>
    </source>
</evidence>
<dbReference type="InterPro" id="IPR036928">
    <property type="entry name" value="AS_sf"/>
</dbReference>
<feature type="domain" description="Amidase" evidence="5">
    <location>
        <begin position="33"/>
        <end position="453"/>
    </location>
</feature>
<dbReference type="PROSITE" id="PS00571">
    <property type="entry name" value="AMIDASES"/>
    <property type="match status" value="1"/>
</dbReference>
<comment type="similarity">
    <text evidence="2">Belongs to the amidase family.</text>
</comment>
<sequence length="478" mass="49997">MKPNEYIEHDATGLAELIRDKQVSVDEVHQAARTAIETVNPTLNAVVEGPWDRALDCNEQGLFAGVPFALKDFAVHAAGVPTRFGSRLAGEGAIFPHDTELMTRFRAAGLAAVAVTTTPEFAFNGNTEPVAQGSTRNPWDTERSAGGSSGGSAALVAARALPIAHATDGGGSIRIPASANGLVGLKPSRGRVPVGPDSSEPLSGLGAELGLARSVRDCAALLDAVSGPAPGDKYVIRDPSRPYSDEINRSPGRLRIAIHTQSWSGDPVNIEVANAVSSVGTVLEGLGHHVIPDTPVFDWDQFVEANLPVWSVSLAEGVDALAGAFGVTPGPENLEATTLACVEYGRRVTAIQLARALAVFNQVSRSVGMFFTNYDLLLTPTLGEPPQLLGELDSNDASLSPSEWTRKLFGICSFTPLFNATGGPAISLPLGSTRSGLPIGVQLAAPMCEEGTLIAVASQLEKVVPWAHRIPKVNAGEC</sequence>
<reference evidence="7" key="1">
    <citation type="journal article" date="2022" name="Environ. Microbiol.">
        <title>Functional analysis, diversity, and distribution of carbendazim hydrolases MheI and CbmA, responsible for the initial step in carbendazim degradation.</title>
        <authorList>
            <person name="Zhang M."/>
            <person name="Bai X."/>
            <person name="Li Q."/>
            <person name="Zhang L."/>
            <person name="Zhu Q."/>
            <person name="Gao S."/>
            <person name="Ke Z."/>
            <person name="Jiang M."/>
            <person name="Hu J."/>
            <person name="Qiu J."/>
            <person name="Hong Q."/>
        </authorList>
    </citation>
    <scope>NUCLEOTIDE SEQUENCE [LARGE SCALE GENOMIC DNA]</scope>
    <source>
        <strain evidence="7">djl-6</strain>
    </source>
</reference>
<gene>
    <name evidence="6" type="ORF">M0639_27685</name>
</gene>
<dbReference type="AlphaFoldDB" id="A0AB38RCV6"/>
<evidence type="ECO:0000256" key="4">
    <source>
        <dbReference type="SAM" id="MobiDB-lite"/>
    </source>
</evidence>
<dbReference type="EC" id="3.5.1.4" evidence="3"/>
<dbReference type="InterPro" id="IPR000120">
    <property type="entry name" value="Amidase"/>
</dbReference>
<evidence type="ECO:0000256" key="1">
    <source>
        <dbReference type="ARBA" id="ARBA00001311"/>
    </source>
</evidence>
<keyword evidence="7" id="KW-1185">Reference proteome</keyword>
<dbReference type="SUPFAM" id="SSF75304">
    <property type="entry name" value="Amidase signature (AS) enzymes"/>
    <property type="match status" value="1"/>
</dbReference>
<dbReference type="Pfam" id="PF01425">
    <property type="entry name" value="Amidase"/>
    <property type="match status" value="1"/>
</dbReference>
<dbReference type="RefSeq" id="WP_064075074.1">
    <property type="nucleotide sequence ID" value="NZ_CP096563.1"/>
</dbReference>
<dbReference type="PANTHER" id="PTHR11895">
    <property type="entry name" value="TRANSAMIDASE"/>
    <property type="match status" value="1"/>
</dbReference>
<evidence type="ECO:0000256" key="2">
    <source>
        <dbReference type="ARBA" id="ARBA00009199"/>
    </source>
</evidence>